<feature type="compositionally biased region" description="Acidic residues" evidence="1">
    <location>
        <begin position="137"/>
        <end position="146"/>
    </location>
</feature>
<dbReference type="Proteomes" id="UP000789572">
    <property type="component" value="Unassembled WGS sequence"/>
</dbReference>
<comment type="caution">
    <text evidence="2">The sequence shown here is derived from an EMBL/GenBank/DDBJ whole genome shotgun (WGS) entry which is preliminary data.</text>
</comment>
<reference evidence="2" key="1">
    <citation type="submission" date="2021-06" db="EMBL/GenBank/DDBJ databases">
        <authorList>
            <person name="Kallberg Y."/>
            <person name="Tangrot J."/>
            <person name="Rosling A."/>
        </authorList>
    </citation>
    <scope>NUCLEOTIDE SEQUENCE</scope>
    <source>
        <strain evidence="2">IA702</strain>
    </source>
</reference>
<evidence type="ECO:0000313" key="2">
    <source>
        <dbReference type="EMBL" id="CAG8643499.1"/>
    </source>
</evidence>
<feature type="compositionally biased region" description="Low complexity" evidence="1">
    <location>
        <begin position="147"/>
        <end position="157"/>
    </location>
</feature>
<dbReference type="OrthoDB" id="2414567at2759"/>
<evidence type="ECO:0000256" key="1">
    <source>
        <dbReference type="SAM" id="MobiDB-lite"/>
    </source>
</evidence>
<evidence type="ECO:0000313" key="3">
    <source>
        <dbReference type="Proteomes" id="UP000789572"/>
    </source>
</evidence>
<sequence>IRFWEYRKAIRRENEFLPQKIISGLSETVKHLGYDIREVRDGVARSSNAGPGTSKTPENYTGTISDLWEDIDALFKEKKSGLWQGCIQRWPRKSGNLLSTIRRGLRSNFHKKLTKNPKEDTLDSLKLWVSKQKGEIDTEPESEAESSDSAGPSGTRE</sequence>
<proteinExistence type="predicted"/>
<feature type="non-terminal residue" evidence="2">
    <location>
        <position position="1"/>
    </location>
</feature>
<gene>
    <name evidence="2" type="ORF">POCULU_LOCUS9550</name>
</gene>
<organism evidence="2 3">
    <name type="scientific">Paraglomus occultum</name>
    <dbReference type="NCBI Taxonomy" id="144539"/>
    <lineage>
        <taxon>Eukaryota</taxon>
        <taxon>Fungi</taxon>
        <taxon>Fungi incertae sedis</taxon>
        <taxon>Mucoromycota</taxon>
        <taxon>Glomeromycotina</taxon>
        <taxon>Glomeromycetes</taxon>
        <taxon>Paraglomerales</taxon>
        <taxon>Paraglomeraceae</taxon>
        <taxon>Paraglomus</taxon>
    </lineage>
</organism>
<name>A0A9N9GY88_9GLOM</name>
<dbReference type="EMBL" id="CAJVPJ010003682">
    <property type="protein sequence ID" value="CAG8643499.1"/>
    <property type="molecule type" value="Genomic_DNA"/>
</dbReference>
<dbReference type="AlphaFoldDB" id="A0A9N9GY88"/>
<accession>A0A9N9GY88</accession>
<protein>
    <submittedName>
        <fullName evidence="2">6934_t:CDS:1</fullName>
    </submittedName>
</protein>
<feature type="region of interest" description="Disordered" evidence="1">
    <location>
        <begin position="132"/>
        <end position="157"/>
    </location>
</feature>
<keyword evidence="3" id="KW-1185">Reference proteome</keyword>